<accession>A0A0A0K7X2</accession>
<dbReference type="Gene3D" id="3.40.50.2000">
    <property type="entry name" value="Glycogen Phosphorylase B"/>
    <property type="match status" value="2"/>
</dbReference>
<reference evidence="1 2" key="4">
    <citation type="journal article" date="2011" name="BMC Genomics">
        <title>RNA-Seq improves annotation of protein-coding genes in the cucumber genome.</title>
        <authorList>
            <person name="Li Z."/>
            <person name="Zhang Z."/>
            <person name="Yan P."/>
            <person name="Huang S."/>
            <person name="Fei Z."/>
            <person name="Lin K."/>
        </authorList>
    </citation>
    <scope>NUCLEOTIDE SEQUENCE [LARGE SCALE GENOMIC DNA]</scope>
    <source>
        <strain evidence="2">cv. 9930</strain>
    </source>
</reference>
<protein>
    <submittedName>
        <fullName evidence="1">Uncharacterized protein</fullName>
    </submittedName>
</protein>
<organism evidence="1 2">
    <name type="scientific">Cucumis sativus</name>
    <name type="common">Cucumber</name>
    <dbReference type="NCBI Taxonomy" id="3659"/>
    <lineage>
        <taxon>Eukaryota</taxon>
        <taxon>Viridiplantae</taxon>
        <taxon>Streptophyta</taxon>
        <taxon>Embryophyta</taxon>
        <taxon>Tracheophyta</taxon>
        <taxon>Spermatophyta</taxon>
        <taxon>Magnoliopsida</taxon>
        <taxon>eudicotyledons</taxon>
        <taxon>Gunneridae</taxon>
        <taxon>Pentapetalae</taxon>
        <taxon>rosids</taxon>
        <taxon>fabids</taxon>
        <taxon>Cucurbitales</taxon>
        <taxon>Cucurbitaceae</taxon>
        <taxon>Benincaseae</taxon>
        <taxon>Cucumis</taxon>
    </lineage>
</organism>
<dbReference type="SUPFAM" id="SSF53756">
    <property type="entry name" value="UDP-Glycosyltransferase/glycogen phosphorylase"/>
    <property type="match status" value="1"/>
</dbReference>
<reference evidence="1 2" key="1">
    <citation type="journal article" date="2009" name="Nat. Genet.">
        <title>The genome of the cucumber, Cucumis sativus L.</title>
        <authorList>
            <person name="Huang S."/>
            <person name="Li R."/>
            <person name="Zhang Z."/>
            <person name="Li L."/>
            <person name="Gu X."/>
            <person name="Fan W."/>
            <person name="Lucas W.J."/>
            <person name="Wang X."/>
            <person name="Xie B."/>
            <person name="Ni P."/>
            <person name="Ren Y."/>
            <person name="Zhu H."/>
            <person name="Li J."/>
            <person name="Lin K."/>
            <person name="Jin W."/>
            <person name="Fei Z."/>
            <person name="Li G."/>
            <person name="Staub J."/>
            <person name="Kilian A."/>
            <person name="van der Vossen E.A."/>
            <person name="Wu Y."/>
            <person name="Guo J."/>
            <person name="He J."/>
            <person name="Jia Z."/>
            <person name="Ren Y."/>
            <person name="Tian G."/>
            <person name="Lu Y."/>
            <person name="Ruan J."/>
            <person name="Qian W."/>
            <person name="Wang M."/>
            <person name="Huang Q."/>
            <person name="Li B."/>
            <person name="Xuan Z."/>
            <person name="Cao J."/>
            <person name="Asan"/>
            <person name="Wu Z."/>
            <person name="Zhang J."/>
            <person name="Cai Q."/>
            <person name="Bai Y."/>
            <person name="Zhao B."/>
            <person name="Han Y."/>
            <person name="Li Y."/>
            <person name="Li X."/>
            <person name="Wang S."/>
            <person name="Shi Q."/>
            <person name="Liu S."/>
            <person name="Cho W.K."/>
            <person name="Kim J.Y."/>
            <person name="Xu Y."/>
            <person name="Heller-Uszynska K."/>
            <person name="Miao H."/>
            <person name="Cheng Z."/>
            <person name="Zhang S."/>
            <person name="Wu J."/>
            <person name="Yang Y."/>
            <person name="Kang H."/>
            <person name="Li M."/>
            <person name="Liang H."/>
            <person name="Ren X."/>
            <person name="Shi Z."/>
            <person name="Wen M."/>
            <person name="Jian M."/>
            <person name="Yang H."/>
            <person name="Zhang G."/>
            <person name="Yang Z."/>
            <person name="Chen R."/>
            <person name="Liu S."/>
            <person name="Li J."/>
            <person name="Ma L."/>
            <person name="Liu H."/>
            <person name="Zhou Y."/>
            <person name="Zhao J."/>
            <person name="Fang X."/>
            <person name="Li G."/>
            <person name="Fang L."/>
            <person name="Li Y."/>
            <person name="Liu D."/>
            <person name="Zheng H."/>
            <person name="Zhang Y."/>
            <person name="Qin N."/>
            <person name="Li Z."/>
            <person name="Yang G."/>
            <person name="Yang S."/>
            <person name="Bolund L."/>
            <person name="Kristiansen K."/>
            <person name="Zheng H."/>
            <person name="Li S."/>
            <person name="Zhang X."/>
            <person name="Yang H."/>
            <person name="Wang J."/>
            <person name="Sun R."/>
            <person name="Zhang B."/>
            <person name="Jiang S."/>
            <person name="Wang J."/>
            <person name="Du Y."/>
            <person name="Li S."/>
        </authorList>
    </citation>
    <scope>NUCLEOTIDE SEQUENCE [LARGE SCALE GENOMIC DNA]</scope>
    <source>
        <strain evidence="2">cv. 9930</strain>
    </source>
</reference>
<reference evidence="1 2" key="3">
    <citation type="journal article" date="2010" name="BMC Genomics">
        <title>Transcriptome sequencing and comparative analysis of cucumber flowers with different sex types.</title>
        <authorList>
            <person name="Guo S."/>
            <person name="Zheng Y."/>
            <person name="Joung J.G."/>
            <person name="Liu S."/>
            <person name="Zhang Z."/>
            <person name="Crasta O.R."/>
            <person name="Sobral B.W."/>
            <person name="Xu Y."/>
            <person name="Huang S."/>
            <person name="Fei Z."/>
        </authorList>
    </citation>
    <scope>NUCLEOTIDE SEQUENCE [LARGE SCALE GENOMIC DNA]</scope>
    <source>
        <strain evidence="2">cv. 9930</strain>
    </source>
</reference>
<sequence>MGIASFDIGSSGGGWICYTLQQFYNEKLVKEVLKIGVGVGVRKWAPGVGDFIRSEAVEKAIKRIMEEEGEETRNRAIEFAKEAERAIEKDGSSYLNLDDLIEELKTLAF</sequence>
<evidence type="ECO:0000313" key="1">
    <source>
        <dbReference type="EMBL" id="KGN43911.1"/>
    </source>
</evidence>
<proteinExistence type="predicted"/>
<gene>
    <name evidence="1" type="ORF">Csa_7G073470</name>
</gene>
<reference evidence="1 2" key="2">
    <citation type="journal article" date="2009" name="PLoS ONE">
        <title>An integrated genetic and cytogenetic map of the cucumber genome.</title>
        <authorList>
            <person name="Ren Y."/>
            <person name="Zhang Z."/>
            <person name="Liu J."/>
            <person name="Staub J.E."/>
            <person name="Han Y."/>
            <person name="Cheng Z."/>
            <person name="Li X."/>
            <person name="Lu J."/>
            <person name="Miao H."/>
            <person name="Kang H."/>
            <person name="Xie B."/>
            <person name="Gu X."/>
            <person name="Wang X."/>
            <person name="Du Y."/>
            <person name="Jin W."/>
            <person name="Huang S."/>
        </authorList>
    </citation>
    <scope>NUCLEOTIDE SEQUENCE [LARGE SCALE GENOMIC DNA]</scope>
    <source>
        <strain evidence="2">cv. 9930</strain>
    </source>
</reference>
<dbReference type="PANTHER" id="PTHR48045">
    <property type="entry name" value="UDP-GLYCOSYLTRANSFERASE 72B1"/>
    <property type="match status" value="1"/>
</dbReference>
<dbReference type="OMA" id="PESWIGP"/>
<name>A0A0A0K7X2_CUCSA</name>
<keyword evidence="2" id="KW-1185">Reference proteome</keyword>
<dbReference type="PANTHER" id="PTHR48045:SF3">
    <property type="entry name" value="GLYCOSYLTRANSFERASE"/>
    <property type="match status" value="1"/>
</dbReference>
<dbReference type="AlphaFoldDB" id="A0A0A0K7X2"/>
<dbReference type="Gramene" id="KGN43911">
    <property type="protein sequence ID" value="KGN43911"/>
    <property type="gene ID" value="Csa_7G073470"/>
</dbReference>
<dbReference type="EMBL" id="CM002928">
    <property type="protein sequence ID" value="KGN43911.1"/>
    <property type="molecule type" value="Genomic_DNA"/>
</dbReference>
<dbReference type="Proteomes" id="UP000029981">
    <property type="component" value="Chromosome 7"/>
</dbReference>
<dbReference type="STRING" id="3659.A0A0A0K7X2"/>
<evidence type="ECO:0000313" key="2">
    <source>
        <dbReference type="Proteomes" id="UP000029981"/>
    </source>
</evidence>